<sequence length="375" mass="40427">MALAACATGLIAQPALADTVSTKGGIKVKSDDGSFVGEFGGRLMLDAAVFDNDTADNASGTEFRRLRLHSKGKIHGLGYKIEVDFADGDTVTKDAYLQMAVAGGKLTIGQFKQYFTMENLTSSRYTTFMERSYLTSFSPSYQVGVGYWGHYNALGFGISAFNAYQDEDADGGSGTTEGVGGSARVIFSPSLSEDVTLHVGGSALVTGGIEGRNRVRVRAAGHLSDASRPDIVNINTGERSESTIFALEFASIAGPLSVQAEYLGGTFETETVEQDVAAFYATTSYFLTGESRPFNAKTGKFGRVKPRKPHGAYEIAARYDYVENDSNDFEVESVTLGLNWYMNPQVRFMLNYIAADVAEGSDEPNAVTARMQFDF</sequence>
<dbReference type="Gene3D" id="2.40.160.10">
    <property type="entry name" value="Porin"/>
    <property type="match status" value="1"/>
</dbReference>
<dbReference type="InterPro" id="IPR010870">
    <property type="entry name" value="Porin_O/P"/>
</dbReference>
<accession>A0A363UPK1</accession>
<dbReference type="AlphaFoldDB" id="A0A363UPK1"/>
<evidence type="ECO:0000313" key="1">
    <source>
        <dbReference type="EMBL" id="PWN57406.1"/>
    </source>
</evidence>
<protein>
    <recommendedName>
        <fullName evidence="3">Porin</fullName>
    </recommendedName>
</protein>
<dbReference type="SUPFAM" id="SSF56935">
    <property type="entry name" value="Porins"/>
    <property type="match status" value="1"/>
</dbReference>
<gene>
    <name evidence="1" type="ORF">DEH80_02625</name>
</gene>
<name>A0A363UPK1_9GAMM</name>
<reference evidence="1 2" key="1">
    <citation type="submission" date="2018-05" db="EMBL/GenBank/DDBJ databases">
        <title>Abyssibacter profundi OUC007T gen. nov., sp. nov, a marine bacterium isolated from seawater of the Mariana Trench.</title>
        <authorList>
            <person name="Zhou S."/>
        </authorList>
    </citation>
    <scope>NUCLEOTIDE SEQUENCE [LARGE SCALE GENOMIC DNA]</scope>
    <source>
        <strain evidence="1 2">OUC007</strain>
    </source>
</reference>
<evidence type="ECO:0008006" key="3">
    <source>
        <dbReference type="Google" id="ProtNLM"/>
    </source>
</evidence>
<dbReference type="Pfam" id="PF07396">
    <property type="entry name" value="Porin_O_P"/>
    <property type="match status" value="1"/>
</dbReference>
<organism evidence="1 2">
    <name type="scientific">Abyssibacter profundi</name>
    <dbReference type="NCBI Taxonomy" id="2182787"/>
    <lineage>
        <taxon>Bacteria</taxon>
        <taxon>Pseudomonadati</taxon>
        <taxon>Pseudomonadota</taxon>
        <taxon>Gammaproteobacteria</taxon>
        <taxon>Chromatiales</taxon>
        <taxon>Oceanococcaceae</taxon>
        <taxon>Abyssibacter</taxon>
    </lineage>
</organism>
<evidence type="ECO:0000313" key="2">
    <source>
        <dbReference type="Proteomes" id="UP000251800"/>
    </source>
</evidence>
<keyword evidence="2" id="KW-1185">Reference proteome</keyword>
<dbReference type="EMBL" id="QEQK01000002">
    <property type="protein sequence ID" value="PWN57406.1"/>
    <property type="molecule type" value="Genomic_DNA"/>
</dbReference>
<dbReference type="InterPro" id="IPR023614">
    <property type="entry name" value="Porin_dom_sf"/>
</dbReference>
<dbReference type="Proteomes" id="UP000251800">
    <property type="component" value="Unassembled WGS sequence"/>
</dbReference>
<comment type="caution">
    <text evidence="1">The sequence shown here is derived from an EMBL/GenBank/DDBJ whole genome shotgun (WGS) entry which is preliminary data.</text>
</comment>
<proteinExistence type="predicted"/>